<dbReference type="GO" id="GO:0005524">
    <property type="term" value="F:ATP binding"/>
    <property type="evidence" value="ECO:0007669"/>
    <property type="project" value="UniProtKB-KW"/>
</dbReference>
<evidence type="ECO:0000313" key="7">
    <source>
        <dbReference type="Proteomes" id="UP000767854"/>
    </source>
</evidence>
<keyword evidence="2" id="KW-0813">Transport</keyword>
<feature type="domain" description="ABC transporter" evidence="5">
    <location>
        <begin position="3"/>
        <end position="235"/>
    </location>
</feature>
<dbReference type="Gene3D" id="3.40.50.300">
    <property type="entry name" value="P-loop containing nucleotide triphosphate hydrolases"/>
    <property type="match status" value="1"/>
</dbReference>
<comment type="caution">
    <text evidence="6">The sequence shown here is derived from an EMBL/GenBank/DDBJ whole genome shotgun (WGS) entry which is preliminary data.</text>
</comment>
<organism evidence="6 7">
    <name type="scientific">Fusibacter tunisiensis</name>
    <dbReference type="NCBI Taxonomy" id="1008308"/>
    <lineage>
        <taxon>Bacteria</taxon>
        <taxon>Bacillati</taxon>
        <taxon>Bacillota</taxon>
        <taxon>Clostridia</taxon>
        <taxon>Eubacteriales</taxon>
        <taxon>Eubacteriales Family XII. Incertae Sedis</taxon>
        <taxon>Fusibacter</taxon>
    </lineage>
</organism>
<dbReference type="EMBL" id="JAFBDT010000021">
    <property type="protein sequence ID" value="MBM7562547.1"/>
    <property type="molecule type" value="Genomic_DNA"/>
</dbReference>
<dbReference type="Pfam" id="PF00005">
    <property type="entry name" value="ABC_tran"/>
    <property type="match status" value="1"/>
</dbReference>
<dbReference type="InterPro" id="IPR003439">
    <property type="entry name" value="ABC_transporter-like_ATP-bd"/>
</dbReference>
<accession>A0ABS2MTE7</accession>
<evidence type="ECO:0000256" key="1">
    <source>
        <dbReference type="ARBA" id="ARBA00005417"/>
    </source>
</evidence>
<keyword evidence="4 6" id="KW-0067">ATP-binding</keyword>
<dbReference type="InterPro" id="IPR027417">
    <property type="entry name" value="P-loop_NTPase"/>
</dbReference>
<evidence type="ECO:0000313" key="6">
    <source>
        <dbReference type="EMBL" id="MBM7562547.1"/>
    </source>
</evidence>
<sequence>MKLKIDDLYKHYDQKGVIEGLSLDLKDLKILSLIGASGSGKSTLLRLIAGLEVYESGSIEVNGHSVTADASNDYRKKVGFVFQDHNLFNHLSIFENIMLVLEKVHHRNRGEAEAEVTQLLDQFGLLEHAHKKPHQISGGQAQRASIARAMAIKPDLILLDEPTSSLDPVLTYEVLNAVRKLAEKSIDFIIVTHEIGFAKNIADHIVFMAAGKIIEQGSADILNAPKTNELKSFLDKILTYNSPEL</sequence>
<dbReference type="PROSITE" id="PS50893">
    <property type="entry name" value="ABC_TRANSPORTER_2"/>
    <property type="match status" value="1"/>
</dbReference>
<reference evidence="6 7" key="1">
    <citation type="submission" date="2021-01" db="EMBL/GenBank/DDBJ databases">
        <title>Genomic Encyclopedia of Type Strains, Phase IV (KMG-IV): sequencing the most valuable type-strain genomes for metagenomic binning, comparative biology and taxonomic classification.</title>
        <authorList>
            <person name="Goeker M."/>
        </authorList>
    </citation>
    <scope>NUCLEOTIDE SEQUENCE [LARGE SCALE GENOMIC DNA]</scope>
    <source>
        <strain evidence="6 7">DSM 24436</strain>
    </source>
</reference>
<name>A0ABS2MTE7_9FIRM</name>
<dbReference type="RefSeq" id="WP_204664977.1">
    <property type="nucleotide sequence ID" value="NZ_JAFBDT010000021.1"/>
</dbReference>
<keyword evidence="3" id="KW-0547">Nucleotide-binding</keyword>
<evidence type="ECO:0000256" key="3">
    <source>
        <dbReference type="ARBA" id="ARBA00022741"/>
    </source>
</evidence>
<evidence type="ECO:0000256" key="4">
    <source>
        <dbReference type="ARBA" id="ARBA00022840"/>
    </source>
</evidence>
<comment type="similarity">
    <text evidence="1">Belongs to the ABC transporter superfamily.</text>
</comment>
<dbReference type="PANTHER" id="PTHR43166">
    <property type="entry name" value="AMINO ACID IMPORT ATP-BINDING PROTEIN"/>
    <property type="match status" value="1"/>
</dbReference>
<dbReference type="PROSITE" id="PS00211">
    <property type="entry name" value="ABC_TRANSPORTER_1"/>
    <property type="match status" value="1"/>
</dbReference>
<proteinExistence type="inferred from homology"/>
<dbReference type="SUPFAM" id="SSF52540">
    <property type="entry name" value="P-loop containing nucleoside triphosphate hydrolases"/>
    <property type="match status" value="1"/>
</dbReference>
<dbReference type="Proteomes" id="UP000767854">
    <property type="component" value="Unassembled WGS sequence"/>
</dbReference>
<evidence type="ECO:0000256" key="2">
    <source>
        <dbReference type="ARBA" id="ARBA00022448"/>
    </source>
</evidence>
<dbReference type="InterPro" id="IPR050086">
    <property type="entry name" value="MetN_ABC_transporter-like"/>
</dbReference>
<gene>
    <name evidence="6" type="ORF">JOC49_002108</name>
</gene>
<evidence type="ECO:0000259" key="5">
    <source>
        <dbReference type="PROSITE" id="PS50893"/>
    </source>
</evidence>
<dbReference type="SMART" id="SM00382">
    <property type="entry name" value="AAA"/>
    <property type="match status" value="1"/>
</dbReference>
<dbReference type="PANTHER" id="PTHR43166:SF4">
    <property type="entry name" value="PHOSPHONATES IMPORT ATP-BINDING PROTEIN PHNC"/>
    <property type="match status" value="1"/>
</dbReference>
<dbReference type="InterPro" id="IPR017871">
    <property type="entry name" value="ABC_transporter-like_CS"/>
</dbReference>
<keyword evidence="7" id="KW-1185">Reference proteome</keyword>
<protein>
    <submittedName>
        <fullName evidence="6">Polar amino acid transport system ATP-binding protein</fullName>
    </submittedName>
</protein>
<dbReference type="InterPro" id="IPR003593">
    <property type="entry name" value="AAA+_ATPase"/>
</dbReference>